<name>A0A139SPQ7_9BACT</name>
<comment type="caution">
    <text evidence="1">The sequence shown here is derived from an EMBL/GenBank/DDBJ whole genome shotgun (WGS) entry which is preliminary data.</text>
</comment>
<dbReference type="EMBL" id="LSZQ01000030">
    <property type="protein sequence ID" value="KXU36547.1"/>
    <property type="molecule type" value="Genomic_DNA"/>
</dbReference>
<dbReference type="InterPro" id="IPR042099">
    <property type="entry name" value="ANL_N_sf"/>
</dbReference>
<dbReference type="PANTHER" id="PTHR36932">
    <property type="entry name" value="CAPSULAR POLYSACCHARIDE BIOSYNTHESIS PROTEIN"/>
    <property type="match status" value="1"/>
</dbReference>
<reference evidence="2" key="1">
    <citation type="submission" date="2016-02" db="EMBL/GenBank/DDBJ databases">
        <authorList>
            <person name="Sanders J.G."/>
            <person name="Lin J.Y."/>
            <person name="Wertz J.T."/>
            <person name="Russell J.A."/>
            <person name="Moreau C.S."/>
            <person name="Powell S."/>
        </authorList>
    </citation>
    <scope>NUCLEOTIDE SEQUENCE [LARGE SCALE GENOMIC DNA]</scope>
    <source>
        <strain evidence="2">CAG34</strain>
    </source>
</reference>
<protein>
    <submittedName>
        <fullName evidence="1">CoF synthetase</fullName>
    </submittedName>
</protein>
<dbReference type="STRING" id="1548207.AXK11_04140"/>
<dbReference type="SUPFAM" id="SSF56801">
    <property type="entry name" value="Acetyl-CoA synthetase-like"/>
    <property type="match status" value="1"/>
</dbReference>
<dbReference type="Proteomes" id="UP000070058">
    <property type="component" value="Unassembled WGS sequence"/>
</dbReference>
<dbReference type="PANTHER" id="PTHR36932:SF1">
    <property type="entry name" value="CAPSULAR POLYSACCHARIDE BIOSYNTHESIS PROTEIN"/>
    <property type="match status" value="1"/>
</dbReference>
<sequence>MTAPVFAHSALVSERDDCRASGGRGTTRLPEALEAEIRQIYARSPLYEERFPLHAEPLHWACYREIPALSKEEIVTRGAPAFFQNYAEVERGLSESRYEYESTGGTTQRPMTVIMERGWWEAQTRRAYAASPILREFVGRPFRKCVLAPVGCSSNLCPYEDHPFPNRYVDGTVYLNLSSDPFSFPESEWDRIVLELQATKPEVLEGEPVYLSLLARAVARRGVSVPSVRVIILTYGKASRQHAARLAEAFPGARQVDLYGSTEAGYLFVGEAFCDNAQPVEANAFIELVPHDFAAGGADAHAGAQGGAANAGEVAEAVTANEGEAAGAVTTAAPASPESREFFEICVTTRGREAMPLLRYRTGDVVRRLPSGYRLLGRARDLYLRPDGEVVSVYEVDAALPPDFACWHYQLVQRNPARWDFYYVAEASYPAAKLEAALAKLLGGVRVNAFRRRTLAPTASGKFTLLKTVRA</sequence>
<keyword evidence="2" id="KW-1185">Reference proteome</keyword>
<proteinExistence type="predicted"/>
<dbReference type="Gene3D" id="3.40.50.12780">
    <property type="entry name" value="N-terminal domain of ligase-like"/>
    <property type="match status" value="2"/>
</dbReference>
<gene>
    <name evidence="1" type="ORF">AXK11_04140</name>
</gene>
<dbReference type="InterPro" id="IPR053158">
    <property type="entry name" value="CapK_Type1_Caps_Biosynth"/>
</dbReference>
<dbReference type="RefSeq" id="WP_231865747.1">
    <property type="nucleotide sequence ID" value="NZ_LSZQ01000030.1"/>
</dbReference>
<evidence type="ECO:0000313" key="2">
    <source>
        <dbReference type="Proteomes" id="UP000070058"/>
    </source>
</evidence>
<evidence type="ECO:0000313" key="1">
    <source>
        <dbReference type="EMBL" id="KXU36547.1"/>
    </source>
</evidence>
<organism evidence="1 2">
    <name type="scientific">Cephaloticoccus primus</name>
    <dbReference type="NCBI Taxonomy" id="1548207"/>
    <lineage>
        <taxon>Bacteria</taxon>
        <taxon>Pseudomonadati</taxon>
        <taxon>Verrucomicrobiota</taxon>
        <taxon>Opitutia</taxon>
        <taxon>Opitutales</taxon>
        <taxon>Opitutaceae</taxon>
        <taxon>Cephaloticoccus</taxon>
    </lineage>
</organism>
<accession>A0A139SPQ7</accession>
<dbReference type="AlphaFoldDB" id="A0A139SPQ7"/>